<accession>A0ABR8F042</accession>
<dbReference type="InterPro" id="IPR049578">
    <property type="entry name" value="CAXIP1-like_GIY-YIG_dom"/>
</dbReference>
<keyword evidence="2" id="KW-1185">Reference proteome</keyword>
<name>A0ABR8F042_NOSLI</name>
<evidence type="ECO:0000313" key="2">
    <source>
        <dbReference type="Proteomes" id="UP000604661"/>
    </source>
</evidence>
<organism evidence="1 2">
    <name type="scientific">Nostoc linckia FACHB-391</name>
    <dbReference type="NCBI Taxonomy" id="2692906"/>
    <lineage>
        <taxon>Bacteria</taxon>
        <taxon>Bacillati</taxon>
        <taxon>Cyanobacteriota</taxon>
        <taxon>Cyanophyceae</taxon>
        <taxon>Nostocales</taxon>
        <taxon>Nostocaceae</taxon>
        <taxon>Nostoc</taxon>
    </lineage>
</organism>
<sequence>METQHNSPIEHQNVPINHRGLHEFLYSSDDEHTATEVSITPELANDGTEIIGLEAWSAAAQNAKIAGVYAVLDAERCTQYIGYSRNVLLSLNSHLSQNGQQKCAFVRVQAFKFPKRQEMEDLRDAWIAELESTPPGNATDGDMWASTVGEAAKAVMSEAERQAYEEKKLKLRKAMADTTLSKESETIDATIAERQRQLEAAVTNDDWSVIIDAQTQETKS</sequence>
<dbReference type="EMBL" id="JACJTE010000028">
    <property type="protein sequence ID" value="MBD2563310.1"/>
    <property type="molecule type" value="Genomic_DNA"/>
</dbReference>
<gene>
    <name evidence="1" type="ORF">H6G95_22390</name>
</gene>
<evidence type="ECO:0000313" key="1">
    <source>
        <dbReference type="EMBL" id="MBD2563310.1"/>
    </source>
</evidence>
<dbReference type="CDD" id="cd10450">
    <property type="entry name" value="GIY-YIG_AtGrxS16_like"/>
    <property type="match status" value="1"/>
</dbReference>
<reference evidence="1 2" key="1">
    <citation type="journal article" date="2020" name="ISME J.">
        <title>Comparative genomics reveals insights into cyanobacterial evolution and habitat adaptation.</title>
        <authorList>
            <person name="Chen M.Y."/>
            <person name="Teng W.K."/>
            <person name="Zhao L."/>
            <person name="Hu C.X."/>
            <person name="Zhou Y.K."/>
            <person name="Han B.P."/>
            <person name="Song L.R."/>
            <person name="Shu W.S."/>
        </authorList>
    </citation>
    <scope>NUCLEOTIDE SEQUENCE [LARGE SCALE GENOMIC DNA]</scope>
    <source>
        <strain evidence="1 2">FACHB-391</strain>
    </source>
</reference>
<dbReference type="Proteomes" id="UP000604661">
    <property type="component" value="Unassembled WGS sequence"/>
</dbReference>
<proteinExistence type="predicted"/>
<comment type="caution">
    <text evidence="1">The sequence shown here is derived from an EMBL/GenBank/DDBJ whole genome shotgun (WGS) entry which is preliminary data.</text>
</comment>
<protein>
    <submittedName>
        <fullName evidence="1">GIY-YIG nuclease family protein</fullName>
    </submittedName>
</protein>
<dbReference type="RefSeq" id="WP_190896957.1">
    <property type="nucleotide sequence ID" value="NZ_JACJTE010000028.1"/>
</dbReference>